<dbReference type="GO" id="GO:0016787">
    <property type="term" value="F:hydrolase activity"/>
    <property type="evidence" value="ECO:0007669"/>
    <property type="project" value="UniProtKB-ARBA"/>
</dbReference>
<dbReference type="InterPro" id="IPR005123">
    <property type="entry name" value="Oxoglu/Fe-dep_dioxygenase_dom"/>
</dbReference>
<keyword evidence="3" id="KW-0227">DNA damage</keyword>
<evidence type="ECO:0000256" key="8">
    <source>
        <dbReference type="ARBA" id="ARBA00023204"/>
    </source>
</evidence>
<comment type="caution">
    <text evidence="10">The sequence shown here is derived from an EMBL/GenBank/DDBJ whole genome shotgun (WGS) entry which is preliminary data.</text>
</comment>
<dbReference type="GO" id="GO:0032451">
    <property type="term" value="F:demethylase activity"/>
    <property type="evidence" value="ECO:0007669"/>
    <property type="project" value="UniProtKB-ARBA"/>
</dbReference>
<evidence type="ECO:0000256" key="4">
    <source>
        <dbReference type="ARBA" id="ARBA00022842"/>
    </source>
</evidence>
<dbReference type="PROSITE" id="PS51471">
    <property type="entry name" value="FE2OG_OXY"/>
    <property type="match status" value="1"/>
</dbReference>
<dbReference type="GO" id="GO:0051213">
    <property type="term" value="F:dioxygenase activity"/>
    <property type="evidence" value="ECO:0007669"/>
    <property type="project" value="UniProtKB-KW"/>
</dbReference>
<evidence type="ECO:0000256" key="7">
    <source>
        <dbReference type="ARBA" id="ARBA00023004"/>
    </source>
</evidence>
<evidence type="ECO:0000313" key="10">
    <source>
        <dbReference type="EMBL" id="MBL6818466.1"/>
    </source>
</evidence>
<evidence type="ECO:0000256" key="1">
    <source>
        <dbReference type="ARBA" id="ARBA00001954"/>
    </source>
</evidence>
<keyword evidence="7" id="KW-0408">Iron</keyword>
<protein>
    <submittedName>
        <fullName evidence="10">Alpha-ketoglutarate-dependent dioxygenase AlkB</fullName>
    </submittedName>
</protein>
<dbReference type="PANTHER" id="PTHR31212:SF4">
    <property type="entry name" value="ALPHA-KETOGLUTARATE-DEPENDENT DIOXYGENASE ALKB HOMOLOG 3"/>
    <property type="match status" value="1"/>
</dbReference>
<dbReference type="InterPro" id="IPR037151">
    <property type="entry name" value="AlkB-like_sf"/>
</dbReference>
<keyword evidence="4" id="KW-0460">Magnesium</keyword>
<keyword evidence="2" id="KW-0479">Metal-binding</keyword>
<gene>
    <name evidence="10" type="ORF">ISQ64_03580</name>
</gene>
<name>A0A937I9N3_9GAMM</name>
<evidence type="ECO:0000259" key="9">
    <source>
        <dbReference type="PROSITE" id="PS51471"/>
    </source>
</evidence>
<evidence type="ECO:0000256" key="6">
    <source>
        <dbReference type="ARBA" id="ARBA00023002"/>
    </source>
</evidence>
<dbReference type="AlphaFoldDB" id="A0A937I9N3"/>
<dbReference type="Proteomes" id="UP000711391">
    <property type="component" value="Unassembled WGS sequence"/>
</dbReference>
<dbReference type="SUPFAM" id="SSF51197">
    <property type="entry name" value="Clavaminate synthase-like"/>
    <property type="match status" value="1"/>
</dbReference>
<dbReference type="Gene3D" id="2.60.120.590">
    <property type="entry name" value="Alpha-ketoglutarate-dependent dioxygenase AlkB-like"/>
    <property type="match status" value="1"/>
</dbReference>
<reference evidence="10" key="1">
    <citation type="submission" date="2020-10" db="EMBL/GenBank/DDBJ databases">
        <title>Microbiome of the Black Sea water column analyzed by genome centric metagenomics.</title>
        <authorList>
            <person name="Cabello-Yeves P.J."/>
            <person name="Callieri C."/>
            <person name="Picazo A."/>
            <person name="Mehrshad M."/>
            <person name="Haro-Moreno J.M."/>
            <person name="Roda-Garcia J."/>
            <person name="Dzembekova N."/>
            <person name="Slabakova V."/>
            <person name="Slabakova N."/>
            <person name="Moncheva S."/>
            <person name="Rodriguez-Valera F."/>
        </authorList>
    </citation>
    <scope>NUCLEOTIDE SEQUENCE</scope>
    <source>
        <strain evidence="10">BS307-5m-G50</strain>
    </source>
</reference>
<dbReference type="GO" id="GO:0140097">
    <property type="term" value="F:catalytic activity, acting on DNA"/>
    <property type="evidence" value="ECO:0007669"/>
    <property type="project" value="UniProtKB-ARBA"/>
</dbReference>
<keyword evidence="6" id="KW-0560">Oxidoreductase</keyword>
<evidence type="ECO:0000313" key="11">
    <source>
        <dbReference type="Proteomes" id="UP000711391"/>
    </source>
</evidence>
<feature type="domain" description="Fe2OG dioxygenase" evidence="9">
    <location>
        <begin position="98"/>
        <end position="195"/>
    </location>
</feature>
<dbReference type="GO" id="GO:0016705">
    <property type="term" value="F:oxidoreductase activity, acting on paired donors, with incorporation or reduction of molecular oxygen"/>
    <property type="evidence" value="ECO:0007669"/>
    <property type="project" value="UniProtKB-ARBA"/>
</dbReference>
<dbReference type="GO" id="GO:0006307">
    <property type="term" value="P:DNA alkylation repair"/>
    <property type="evidence" value="ECO:0007669"/>
    <property type="project" value="InterPro"/>
</dbReference>
<accession>A0A937I9N3</accession>
<evidence type="ECO:0000256" key="5">
    <source>
        <dbReference type="ARBA" id="ARBA00022964"/>
    </source>
</evidence>
<comment type="cofactor">
    <cofactor evidence="1">
        <name>Fe(2+)</name>
        <dbReference type="ChEBI" id="CHEBI:29033"/>
    </cofactor>
</comment>
<proteinExistence type="predicted"/>
<dbReference type="PANTHER" id="PTHR31212">
    <property type="entry name" value="ALPHA-KETOGLUTARATE-DEPENDENT DIOXYGENASE ALKB HOMOLOG 3"/>
    <property type="match status" value="1"/>
</dbReference>
<dbReference type="InterPro" id="IPR027450">
    <property type="entry name" value="AlkB-like"/>
</dbReference>
<dbReference type="Pfam" id="PF13532">
    <property type="entry name" value="2OG-FeII_Oxy_2"/>
    <property type="match status" value="1"/>
</dbReference>
<sequence length="197" mass="23246">MFEKQSITGYINLDIDIYKSIEIQEKTDLWYQACTKNILWEKGYIKIFGKTHQIPRLQAWYADVGIEYSYSGKKLHRHNWNKTLLEIKERIEDITSYKFNSVLANLYRDGNDSMGLHSDNEKELGDKPVIASLSLGEARNIHFKHKKIKKSLDIPQSHGQLLVMHGKTQKYWKHEIKKTKKIKKPRINLTFRNIITN</sequence>
<dbReference type="GO" id="GO:0046872">
    <property type="term" value="F:metal ion binding"/>
    <property type="evidence" value="ECO:0007669"/>
    <property type="project" value="UniProtKB-KW"/>
</dbReference>
<organism evidence="10 11">
    <name type="scientific">SAR86 cluster bacterium</name>
    <dbReference type="NCBI Taxonomy" id="2030880"/>
    <lineage>
        <taxon>Bacteria</taxon>
        <taxon>Pseudomonadati</taxon>
        <taxon>Pseudomonadota</taxon>
        <taxon>Gammaproteobacteria</taxon>
        <taxon>SAR86 cluster</taxon>
    </lineage>
</organism>
<keyword evidence="5 10" id="KW-0223">Dioxygenase</keyword>
<evidence type="ECO:0000256" key="3">
    <source>
        <dbReference type="ARBA" id="ARBA00022763"/>
    </source>
</evidence>
<evidence type="ECO:0000256" key="2">
    <source>
        <dbReference type="ARBA" id="ARBA00022723"/>
    </source>
</evidence>
<dbReference type="EMBL" id="JADHQD010000019">
    <property type="protein sequence ID" value="MBL6818466.1"/>
    <property type="molecule type" value="Genomic_DNA"/>
</dbReference>
<dbReference type="InterPro" id="IPR032854">
    <property type="entry name" value="ALKBH3"/>
</dbReference>
<keyword evidence="8" id="KW-0234">DNA repair</keyword>
<dbReference type="FunFam" id="2.60.120.590:FF:000004">
    <property type="entry name" value="DNA oxidative demethylase ALKBH2"/>
    <property type="match status" value="1"/>
</dbReference>